<proteinExistence type="predicted"/>
<reference evidence="1 2" key="1">
    <citation type="submission" date="2015-09" db="EMBL/GenBank/DDBJ databases">
        <authorList>
            <consortium name="Pathogen Informatics"/>
        </authorList>
    </citation>
    <scope>NUCLEOTIDE SEQUENCE [LARGE SCALE GENOMIC DNA]</scope>
    <source>
        <strain evidence="1 2">2789STDY5608860</strain>
    </source>
</reference>
<dbReference type="Proteomes" id="UP000095384">
    <property type="component" value="Unassembled WGS sequence"/>
</dbReference>
<organism evidence="1 2">
    <name type="scientific">Agathobacter rectalis</name>
    <dbReference type="NCBI Taxonomy" id="39491"/>
    <lineage>
        <taxon>Bacteria</taxon>
        <taxon>Bacillati</taxon>
        <taxon>Bacillota</taxon>
        <taxon>Clostridia</taxon>
        <taxon>Lachnospirales</taxon>
        <taxon>Lachnospiraceae</taxon>
        <taxon>Agathobacter</taxon>
    </lineage>
</organism>
<gene>
    <name evidence="1" type="ORF">ERS852417_00006</name>
</gene>
<sequence length="183" mass="20507">MINVIIDELTPCLVDTSTGEIVETEVIRIKRKSFLSKYNSKTGWYVNWVDLLTENEVYAIVLKGTVSIQGLVAIRPDEAMKAVFVSWMVAAPQNNPEKLNGKNKKYNGIGGHLFAVASKKSTDYGFGGAITGFAADAELMHHYCNVFNAIAVCMLHPYQIFIDEDDGTRIQEVYDYDWTDDII</sequence>
<accession>A0A173W4Q1</accession>
<evidence type="ECO:0000313" key="2">
    <source>
        <dbReference type="Proteomes" id="UP000095384"/>
    </source>
</evidence>
<dbReference type="RefSeq" id="WP_055222511.1">
    <property type="nucleotide sequence ID" value="NZ_CYYW01000001.1"/>
</dbReference>
<evidence type="ECO:0000313" key="1">
    <source>
        <dbReference type="EMBL" id="CUN34020.1"/>
    </source>
</evidence>
<dbReference type="EMBL" id="CYYW01000001">
    <property type="protein sequence ID" value="CUN34020.1"/>
    <property type="molecule type" value="Genomic_DNA"/>
</dbReference>
<dbReference type="AlphaFoldDB" id="A0A173W4Q1"/>
<name>A0A173W4Q1_9FIRM</name>
<protein>
    <submittedName>
        <fullName evidence="1">Uncharacterized protein</fullName>
    </submittedName>
</protein>